<sequence length="129" mass="15254">MICIFYHNVFYRCKILDKHLKVLVPKHRDKKFIKLDEENAPFFFTNLEVKTLPCVIFFRHISYALFGSLENNQEIVYNKHSYSHNPSNNNRWVVANAYCLKVAVNITGHDKIESLAEFHAQVDYLFSQL</sequence>
<dbReference type="Proteomes" id="UP001164539">
    <property type="component" value="Chromosome 7"/>
</dbReference>
<organism evidence="1 2">
    <name type="scientific">Melia azedarach</name>
    <name type="common">Chinaberry tree</name>
    <dbReference type="NCBI Taxonomy" id="155640"/>
    <lineage>
        <taxon>Eukaryota</taxon>
        <taxon>Viridiplantae</taxon>
        <taxon>Streptophyta</taxon>
        <taxon>Embryophyta</taxon>
        <taxon>Tracheophyta</taxon>
        <taxon>Spermatophyta</taxon>
        <taxon>Magnoliopsida</taxon>
        <taxon>eudicotyledons</taxon>
        <taxon>Gunneridae</taxon>
        <taxon>Pentapetalae</taxon>
        <taxon>rosids</taxon>
        <taxon>malvids</taxon>
        <taxon>Sapindales</taxon>
        <taxon>Meliaceae</taxon>
        <taxon>Melia</taxon>
    </lineage>
</organism>
<reference evidence="1 2" key="1">
    <citation type="journal article" date="2023" name="Science">
        <title>Complex scaffold remodeling in plant triterpene biosynthesis.</title>
        <authorList>
            <person name="De La Pena R."/>
            <person name="Hodgson H."/>
            <person name="Liu J.C."/>
            <person name="Stephenson M.J."/>
            <person name="Martin A.C."/>
            <person name="Owen C."/>
            <person name="Harkess A."/>
            <person name="Leebens-Mack J."/>
            <person name="Jimenez L.E."/>
            <person name="Osbourn A."/>
            <person name="Sattely E.S."/>
        </authorList>
    </citation>
    <scope>NUCLEOTIDE SEQUENCE [LARGE SCALE GENOMIC DNA]</scope>
    <source>
        <strain evidence="2">cv. JPN11</strain>
        <tissue evidence="1">Leaf</tissue>
    </source>
</reference>
<proteinExistence type="predicted"/>
<protein>
    <submittedName>
        <fullName evidence="1">Thioredoxin domain</fullName>
    </submittedName>
</protein>
<accession>A0ACC1XS81</accession>
<evidence type="ECO:0000313" key="1">
    <source>
        <dbReference type="EMBL" id="KAJ4714322.1"/>
    </source>
</evidence>
<keyword evidence="2" id="KW-1185">Reference proteome</keyword>
<gene>
    <name evidence="1" type="ORF">OWV82_012824</name>
</gene>
<dbReference type="EMBL" id="CM051400">
    <property type="protein sequence ID" value="KAJ4714322.1"/>
    <property type="molecule type" value="Genomic_DNA"/>
</dbReference>
<name>A0ACC1XS81_MELAZ</name>
<evidence type="ECO:0000313" key="2">
    <source>
        <dbReference type="Proteomes" id="UP001164539"/>
    </source>
</evidence>
<comment type="caution">
    <text evidence="1">The sequence shown here is derived from an EMBL/GenBank/DDBJ whole genome shotgun (WGS) entry which is preliminary data.</text>
</comment>